<organism evidence="9 10">
    <name type="scientific">Sistotremastrum niveocremeum HHB9708</name>
    <dbReference type="NCBI Taxonomy" id="1314777"/>
    <lineage>
        <taxon>Eukaryota</taxon>
        <taxon>Fungi</taxon>
        <taxon>Dikarya</taxon>
        <taxon>Basidiomycota</taxon>
        <taxon>Agaricomycotina</taxon>
        <taxon>Agaricomycetes</taxon>
        <taxon>Sistotremastrales</taxon>
        <taxon>Sistotremastraceae</taxon>
        <taxon>Sertulicium</taxon>
        <taxon>Sertulicium niveocremeum</taxon>
    </lineage>
</organism>
<feature type="compositionally biased region" description="Polar residues" evidence="7">
    <location>
        <begin position="210"/>
        <end position="221"/>
    </location>
</feature>
<feature type="compositionally biased region" description="Low complexity" evidence="7">
    <location>
        <begin position="749"/>
        <end position="761"/>
    </location>
</feature>
<feature type="compositionally biased region" description="Basic and acidic residues" evidence="7">
    <location>
        <begin position="341"/>
        <end position="352"/>
    </location>
</feature>
<comment type="subcellular location">
    <subcellularLocation>
        <location evidence="1">Mitochondrion</location>
    </subcellularLocation>
</comment>
<evidence type="ECO:0000313" key="9">
    <source>
        <dbReference type="EMBL" id="KZS92688.1"/>
    </source>
</evidence>
<dbReference type="SUPFAM" id="SSF52467">
    <property type="entry name" value="DHS-like NAD/FAD-binding domain"/>
    <property type="match status" value="1"/>
</dbReference>
<dbReference type="Proteomes" id="UP000076722">
    <property type="component" value="Unassembled WGS sequence"/>
</dbReference>
<dbReference type="PANTHER" id="PTHR11085">
    <property type="entry name" value="NAD-DEPENDENT PROTEIN DEACYLASE SIRTUIN-5, MITOCHONDRIAL-RELATED"/>
    <property type="match status" value="1"/>
</dbReference>
<dbReference type="AlphaFoldDB" id="A0A164TW63"/>
<evidence type="ECO:0000313" key="10">
    <source>
        <dbReference type="Proteomes" id="UP000076722"/>
    </source>
</evidence>
<dbReference type="GO" id="GO:0005739">
    <property type="term" value="C:mitochondrion"/>
    <property type="evidence" value="ECO:0007669"/>
    <property type="project" value="UniProtKB-SubCell"/>
</dbReference>
<dbReference type="InterPro" id="IPR029035">
    <property type="entry name" value="DHS-like_NAD/FAD-binding_dom"/>
</dbReference>
<dbReference type="GO" id="GO:0005634">
    <property type="term" value="C:nucleus"/>
    <property type="evidence" value="ECO:0007669"/>
    <property type="project" value="TreeGrafter"/>
</dbReference>
<feature type="binding site" evidence="6">
    <location>
        <position position="243"/>
    </location>
    <ligand>
        <name>Zn(2+)</name>
        <dbReference type="ChEBI" id="CHEBI:29105"/>
    </ligand>
</feature>
<feature type="domain" description="Deacetylase sirtuin-type" evidence="8">
    <location>
        <begin position="32"/>
        <end position="492"/>
    </location>
</feature>
<evidence type="ECO:0000256" key="5">
    <source>
        <dbReference type="ARBA" id="ARBA00023128"/>
    </source>
</evidence>
<proteinExistence type="inferred from homology"/>
<feature type="binding site" evidence="6">
    <location>
        <position position="240"/>
    </location>
    <ligand>
        <name>Zn(2+)</name>
        <dbReference type="ChEBI" id="CHEBI:29105"/>
    </ligand>
</feature>
<dbReference type="GO" id="GO:0070403">
    <property type="term" value="F:NAD+ binding"/>
    <property type="evidence" value="ECO:0007669"/>
    <property type="project" value="InterPro"/>
</dbReference>
<comment type="similarity">
    <text evidence="2">Belongs to the sirtuin family. Class I subfamily.</text>
</comment>
<dbReference type="InterPro" id="IPR026590">
    <property type="entry name" value="Ssirtuin_cat_dom"/>
</dbReference>
<feature type="region of interest" description="Disordered" evidence="7">
    <location>
        <begin position="86"/>
        <end position="112"/>
    </location>
</feature>
<feature type="region of interest" description="Disordered" evidence="7">
    <location>
        <begin position="197"/>
        <end position="222"/>
    </location>
</feature>
<reference evidence="9 10" key="1">
    <citation type="journal article" date="2016" name="Mol. Biol. Evol.">
        <title>Comparative Genomics of Early-Diverging Mushroom-Forming Fungi Provides Insights into the Origins of Lignocellulose Decay Capabilities.</title>
        <authorList>
            <person name="Nagy L.G."/>
            <person name="Riley R."/>
            <person name="Tritt A."/>
            <person name="Adam C."/>
            <person name="Daum C."/>
            <person name="Floudas D."/>
            <person name="Sun H."/>
            <person name="Yadav J.S."/>
            <person name="Pangilinan J."/>
            <person name="Larsson K.H."/>
            <person name="Matsuura K."/>
            <person name="Barry K."/>
            <person name="Labutti K."/>
            <person name="Kuo R."/>
            <person name="Ohm R.A."/>
            <person name="Bhattacharya S.S."/>
            <person name="Shirouzu T."/>
            <person name="Yoshinaga Y."/>
            <person name="Martin F.M."/>
            <person name="Grigoriev I.V."/>
            <person name="Hibbett D.S."/>
        </authorList>
    </citation>
    <scope>NUCLEOTIDE SEQUENCE [LARGE SCALE GENOMIC DNA]</scope>
    <source>
        <strain evidence="9 10">HHB9708</strain>
    </source>
</reference>
<dbReference type="GO" id="GO:0031934">
    <property type="term" value="C:mating-type region heterochromatin"/>
    <property type="evidence" value="ECO:0007669"/>
    <property type="project" value="TreeGrafter"/>
</dbReference>
<sequence length="816" mass="86900">MTLLVPLDPSSSPACPSFVRKSKSVGKNKEGEIGENEDLKVVVKALLGAKRIAVVSGAGISVGAGIPDFRSSEGLYNSLSLGSGSGSGSGSSSQDATSSGSGAGPSTSGSSGSISGKDLFDASVFSSESKASLFCQMIAKLSTLSLAAQPTSFHSLLRALDERGTLLRTYTQNIDGLESKVGLSFGVPEFGISASLTSSTQTSSDETPSAQTLSSARTKSSPLPLPRCIPLHGTLQTLRCFLCSTSVPLEPHIPLLQRGVLPDCSACEDVDDARKAVGKRRRGVGKMRPSIVLYGEMHRDGEGIGEIVRRDLRVGVGASTKDSGANAGAKESGSGSNAAKKAKDGKEGEKKEAKGKRKAVDLLIVVGTSLKVHGTKKIVRDFSKALRSSDPLPIPPPPSPTKRSARLSQQPPTPTRRSHLPSPSPSPRRSLKSSPSPSSLETEEEEMTPPKTIFINFDFPAPAREWEGVFDVWIQGDVQKFSDIVLETIREESEKKAKRKRPAAAKVEEGAGGKGVKRKRSLKVDTKKKTALPTPSPSPLPLKKKPRLEFCVEIPLPPHPPPFRPAVSVSFPTSNTRLTAPSLSPSLSPSRSPPPRGLVEIMHMEDSRGDQYKRRTGVSVLKSSRRSTASIPPSLPPLSLKSLPEPLPSSLSHPLPLPYPLTLPGSSDQSHAHEYDRFSMIPPPPLLVYDRDEGDEGDTPPSSSPLTPDTDMDSGDGSSDSSSDSESGSESEAEEDKDATRILTPSPSPMRTSRTSRSRPSVQVTAGPRDISPDVPLIDLMSSAQHERERAIPMKEVARPLKPLKTYARRGVRVKQ</sequence>
<name>A0A164TW63_9AGAM</name>
<dbReference type="GO" id="GO:0031508">
    <property type="term" value="P:pericentric heterochromatin formation"/>
    <property type="evidence" value="ECO:0007669"/>
    <property type="project" value="TreeGrafter"/>
</dbReference>
<keyword evidence="4" id="KW-0520">NAD</keyword>
<dbReference type="GO" id="GO:0000122">
    <property type="term" value="P:negative regulation of transcription by RNA polymerase II"/>
    <property type="evidence" value="ECO:0007669"/>
    <property type="project" value="TreeGrafter"/>
</dbReference>
<dbReference type="EMBL" id="KV419409">
    <property type="protein sequence ID" value="KZS92688.1"/>
    <property type="molecule type" value="Genomic_DNA"/>
</dbReference>
<feature type="compositionally biased region" description="Acidic residues" evidence="7">
    <location>
        <begin position="727"/>
        <end position="737"/>
    </location>
</feature>
<dbReference type="STRING" id="1314777.A0A164TW63"/>
<feature type="compositionally biased region" description="Low complexity" evidence="7">
    <location>
        <begin position="197"/>
        <end position="209"/>
    </location>
</feature>
<feature type="region of interest" description="Disordered" evidence="7">
    <location>
        <begin position="1"/>
        <end position="30"/>
    </location>
</feature>
<dbReference type="GO" id="GO:1990414">
    <property type="term" value="P:replication-born double-strand break repair via sister chromatid exchange"/>
    <property type="evidence" value="ECO:0007669"/>
    <property type="project" value="TreeGrafter"/>
</dbReference>
<protein>
    <submittedName>
        <fullName evidence="9">DHS-like NAD/FAD-binding domain-containing protein</fullName>
    </submittedName>
</protein>
<dbReference type="GO" id="GO:0046872">
    <property type="term" value="F:metal ion binding"/>
    <property type="evidence" value="ECO:0007669"/>
    <property type="project" value="UniProtKB-KW"/>
</dbReference>
<dbReference type="Gene3D" id="3.40.50.1220">
    <property type="entry name" value="TPP-binding domain"/>
    <property type="match status" value="2"/>
</dbReference>
<feature type="binding site" evidence="6">
    <location>
        <position position="264"/>
    </location>
    <ligand>
        <name>Zn(2+)</name>
        <dbReference type="ChEBI" id="CHEBI:29105"/>
    </ligand>
</feature>
<dbReference type="Pfam" id="PF02146">
    <property type="entry name" value="SIR2"/>
    <property type="match status" value="3"/>
</dbReference>
<feature type="compositionally biased region" description="Basic and acidic residues" evidence="7">
    <location>
        <begin position="602"/>
        <end position="613"/>
    </location>
</feature>
<dbReference type="GO" id="GO:0006282">
    <property type="term" value="P:regulation of DNA repair"/>
    <property type="evidence" value="ECO:0007669"/>
    <property type="project" value="TreeGrafter"/>
</dbReference>
<evidence type="ECO:0000256" key="7">
    <source>
        <dbReference type="SAM" id="MobiDB-lite"/>
    </source>
</evidence>
<dbReference type="InterPro" id="IPR003000">
    <property type="entry name" value="Sirtuin"/>
</dbReference>
<feature type="active site" description="Proton acceptor" evidence="6">
    <location>
        <position position="232"/>
    </location>
</feature>
<keyword evidence="6" id="KW-0479">Metal-binding</keyword>
<gene>
    <name evidence="9" type="ORF">SISNIDRAFT_455281</name>
</gene>
<dbReference type="GO" id="GO:0017136">
    <property type="term" value="F:histone deacetylase activity, NAD-dependent"/>
    <property type="evidence" value="ECO:0007669"/>
    <property type="project" value="TreeGrafter"/>
</dbReference>
<dbReference type="InterPro" id="IPR050134">
    <property type="entry name" value="NAD-dep_sirtuin_deacylases"/>
</dbReference>
<keyword evidence="3" id="KW-0808">Transferase</keyword>
<evidence type="ECO:0000259" key="8">
    <source>
        <dbReference type="PROSITE" id="PS50305"/>
    </source>
</evidence>
<dbReference type="PROSITE" id="PS50305">
    <property type="entry name" value="SIRTUIN"/>
    <property type="match status" value="1"/>
</dbReference>
<evidence type="ECO:0000256" key="3">
    <source>
        <dbReference type="ARBA" id="ARBA00022679"/>
    </source>
</evidence>
<feature type="region of interest" description="Disordered" evidence="7">
    <location>
        <begin position="560"/>
        <end position="776"/>
    </location>
</feature>
<feature type="binding site" evidence="6">
    <location>
        <position position="267"/>
    </location>
    <ligand>
        <name>Zn(2+)</name>
        <dbReference type="ChEBI" id="CHEBI:29105"/>
    </ligand>
</feature>
<evidence type="ECO:0000256" key="4">
    <source>
        <dbReference type="ARBA" id="ARBA00023027"/>
    </source>
</evidence>
<dbReference type="PANTHER" id="PTHR11085:SF15">
    <property type="entry name" value="NAD-DEPENDENT HISTONE DEACETYLASE HST4"/>
    <property type="match status" value="1"/>
</dbReference>
<feature type="compositionally biased region" description="Polar residues" evidence="7">
    <location>
        <begin position="570"/>
        <end position="579"/>
    </location>
</feature>
<feature type="compositionally biased region" description="Low complexity" evidence="7">
    <location>
        <begin position="581"/>
        <end position="590"/>
    </location>
</feature>
<keyword evidence="6" id="KW-0862">Zinc</keyword>
<evidence type="ECO:0000256" key="6">
    <source>
        <dbReference type="PROSITE-ProRule" id="PRU00236"/>
    </source>
</evidence>
<feature type="region of interest" description="Disordered" evidence="7">
    <location>
        <begin position="318"/>
        <end position="356"/>
    </location>
</feature>
<feature type="compositionally biased region" description="Low complexity" evidence="7">
    <location>
        <begin position="699"/>
        <end position="726"/>
    </location>
</feature>
<evidence type="ECO:0000256" key="2">
    <source>
        <dbReference type="ARBA" id="ARBA00006924"/>
    </source>
</evidence>
<evidence type="ECO:0000256" key="1">
    <source>
        <dbReference type="ARBA" id="ARBA00004173"/>
    </source>
</evidence>
<feature type="compositionally biased region" description="Low complexity" evidence="7">
    <location>
        <begin position="637"/>
        <end position="654"/>
    </location>
</feature>
<feature type="region of interest" description="Disordered" evidence="7">
    <location>
        <begin position="387"/>
        <end position="454"/>
    </location>
</feature>
<keyword evidence="10" id="KW-1185">Reference proteome</keyword>
<keyword evidence="5" id="KW-0496">Mitochondrion</keyword>
<dbReference type="OrthoDB" id="2919105at2759"/>
<accession>A0A164TW63</accession>
<feature type="region of interest" description="Disordered" evidence="7">
    <location>
        <begin position="492"/>
        <end position="544"/>
    </location>
</feature>
<feature type="compositionally biased region" description="Low complexity" evidence="7">
    <location>
        <begin position="90"/>
        <end position="112"/>
    </location>
</feature>